<evidence type="ECO:0000313" key="4">
    <source>
        <dbReference type="EMBL" id="QYD68346.1"/>
    </source>
</evidence>
<protein>
    <submittedName>
        <fullName evidence="4">Class II aldolase/adducin family protein</fullName>
    </submittedName>
</protein>
<sequence>MNVLDAAIQDLVMANHILANENIVDAYGHVSVRHPENPQRFLLSCSRSPEFVAADDILEFGFDGEPVVPGGKKPYLERFIHAGVYAARPDVNAVIHSHAADVLPFTISTRPLQPVLNTASGIGEHVPVWDIRDRFGDTNILVESIEQADDLASTLAGNSVTLMRGHGFTAVGRTLIEVVKSAIYLPLNARVMMAALSLGGEIKPLSPGEIAIRHKTPIDSPAYTRAWEYWTNRVKLSRVGACSCCGGEHGQHDTDNARGK</sequence>
<keyword evidence="5" id="KW-1185">Reference proteome</keyword>
<reference evidence="4 5" key="1">
    <citation type="submission" date="2021-07" db="EMBL/GenBank/DDBJ databases">
        <title>Paraburkholderia edwinii protects Aspergillus sp. from phenazines by acting as a toxin sponge.</title>
        <authorList>
            <person name="Dahlstrom K.M."/>
            <person name="Newman D.K."/>
        </authorList>
    </citation>
    <scope>NUCLEOTIDE SEQUENCE [LARGE SCALE GENOMIC DNA]</scope>
    <source>
        <strain evidence="4 5">Pe01</strain>
    </source>
</reference>
<dbReference type="RefSeq" id="WP_219797739.1">
    <property type="nucleotide sequence ID" value="NZ_CP080095.1"/>
</dbReference>
<dbReference type="EMBL" id="CP080095">
    <property type="protein sequence ID" value="QYD68346.1"/>
    <property type="molecule type" value="Genomic_DNA"/>
</dbReference>
<dbReference type="PANTHER" id="PTHR22789">
    <property type="entry name" value="FUCULOSE PHOSPHATE ALDOLASE"/>
    <property type="match status" value="1"/>
</dbReference>
<dbReference type="Pfam" id="PF00596">
    <property type="entry name" value="Aldolase_II"/>
    <property type="match status" value="1"/>
</dbReference>
<evidence type="ECO:0000256" key="2">
    <source>
        <dbReference type="ARBA" id="ARBA00023239"/>
    </source>
</evidence>
<keyword evidence="1" id="KW-0479">Metal-binding</keyword>
<dbReference type="Gene3D" id="3.40.225.10">
    <property type="entry name" value="Class II aldolase/adducin N-terminal domain"/>
    <property type="match status" value="1"/>
</dbReference>
<dbReference type="InterPro" id="IPR050197">
    <property type="entry name" value="Aldolase_class_II_sugar_metab"/>
</dbReference>
<feature type="domain" description="Class II aldolase/adducin N-terminal" evidence="3">
    <location>
        <begin position="9"/>
        <end position="193"/>
    </location>
</feature>
<dbReference type="InterPro" id="IPR036409">
    <property type="entry name" value="Aldolase_II/adducin_N_sf"/>
</dbReference>
<name>A0ABX8UHD7_9BURK</name>
<dbReference type="Proteomes" id="UP000826462">
    <property type="component" value="Chromosome 1"/>
</dbReference>
<dbReference type="SUPFAM" id="SSF53639">
    <property type="entry name" value="AraD/HMP-PK domain-like"/>
    <property type="match status" value="1"/>
</dbReference>
<dbReference type="SMART" id="SM01007">
    <property type="entry name" value="Aldolase_II"/>
    <property type="match status" value="1"/>
</dbReference>
<keyword evidence="2" id="KW-0456">Lyase</keyword>
<proteinExistence type="predicted"/>
<gene>
    <name evidence="4" type="ORF">KZJ38_19135</name>
</gene>
<organism evidence="4 5">
    <name type="scientific">Paraburkholderia edwinii</name>
    <dbReference type="NCBI Taxonomy" id="2861782"/>
    <lineage>
        <taxon>Bacteria</taxon>
        <taxon>Pseudomonadati</taxon>
        <taxon>Pseudomonadota</taxon>
        <taxon>Betaproteobacteria</taxon>
        <taxon>Burkholderiales</taxon>
        <taxon>Burkholderiaceae</taxon>
        <taxon>Paraburkholderia</taxon>
    </lineage>
</organism>
<evidence type="ECO:0000256" key="1">
    <source>
        <dbReference type="ARBA" id="ARBA00022723"/>
    </source>
</evidence>
<dbReference type="PANTHER" id="PTHR22789:SF0">
    <property type="entry name" value="3-OXO-TETRONATE 4-PHOSPHATE DECARBOXYLASE-RELATED"/>
    <property type="match status" value="1"/>
</dbReference>
<accession>A0ABX8UHD7</accession>
<dbReference type="InterPro" id="IPR001303">
    <property type="entry name" value="Aldolase_II/adducin_N"/>
</dbReference>
<evidence type="ECO:0000313" key="5">
    <source>
        <dbReference type="Proteomes" id="UP000826462"/>
    </source>
</evidence>
<evidence type="ECO:0000259" key="3">
    <source>
        <dbReference type="SMART" id="SM01007"/>
    </source>
</evidence>